<comment type="subcellular location">
    <subcellularLocation>
        <location evidence="1">Mitochondrion inner membrane</location>
        <topology evidence="1">Single-pass membrane protein</topology>
    </subcellularLocation>
</comment>
<organism evidence="11 12">
    <name type="scientific">Heracleum sosnowskyi</name>
    <dbReference type="NCBI Taxonomy" id="360622"/>
    <lineage>
        <taxon>Eukaryota</taxon>
        <taxon>Viridiplantae</taxon>
        <taxon>Streptophyta</taxon>
        <taxon>Embryophyta</taxon>
        <taxon>Tracheophyta</taxon>
        <taxon>Spermatophyta</taxon>
        <taxon>Magnoliopsida</taxon>
        <taxon>eudicotyledons</taxon>
        <taxon>Gunneridae</taxon>
        <taxon>Pentapetalae</taxon>
        <taxon>asterids</taxon>
        <taxon>campanulids</taxon>
        <taxon>Apiales</taxon>
        <taxon>Apiaceae</taxon>
        <taxon>Apioideae</taxon>
        <taxon>apioid superclade</taxon>
        <taxon>Tordylieae</taxon>
        <taxon>Tordyliinae</taxon>
        <taxon>Heracleum</taxon>
    </lineage>
</organism>
<protein>
    <submittedName>
        <fullName evidence="11">Mitochondrial proton/calcium exchanger protein</fullName>
    </submittedName>
</protein>
<dbReference type="Pfam" id="PF07766">
    <property type="entry name" value="LETM1_RBD"/>
    <property type="match status" value="1"/>
</dbReference>
<keyword evidence="6" id="KW-0472">Membrane</keyword>
<reference evidence="11" key="1">
    <citation type="submission" date="2023-02" db="EMBL/GenBank/DDBJ databases">
        <title>Genome of toxic invasive species Heracleum sosnowskyi carries increased number of genes despite the absence of recent whole-genome duplications.</title>
        <authorList>
            <person name="Schelkunov M."/>
            <person name="Shtratnikova V."/>
            <person name="Makarenko M."/>
            <person name="Klepikova A."/>
            <person name="Omelchenko D."/>
            <person name="Novikova G."/>
            <person name="Obukhova E."/>
            <person name="Bogdanov V."/>
            <person name="Penin A."/>
            <person name="Logacheva M."/>
        </authorList>
    </citation>
    <scope>NUCLEOTIDE SEQUENCE</scope>
    <source>
        <strain evidence="11">Hsosn_3</strain>
        <tissue evidence="11">Leaf</tissue>
    </source>
</reference>
<evidence type="ECO:0000256" key="9">
    <source>
        <dbReference type="SAM" id="MobiDB-lite"/>
    </source>
</evidence>
<dbReference type="InterPro" id="IPR033122">
    <property type="entry name" value="LETM1-like_RBD"/>
</dbReference>
<feature type="region of interest" description="Disordered" evidence="9">
    <location>
        <begin position="249"/>
        <end position="277"/>
    </location>
</feature>
<keyword evidence="12" id="KW-1185">Reference proteome</keyword>
<evidence type="ECO:0000313" key="11">
    <source>
        <dbReference type="EMBL" id="KAK1395689.1"/>
    </source>
</evidence>
<dbReference type="Pfam" id="PF21864">
    <property type="entry name" value="MORF_dom"/>
    <property type="match status" value="1"/>
</dbReference>
<dbReference type="GO" id="GO:0030003">
    <property type="term" value="P:intracellular monoatomic cation homeostasis"/>
    <property type="evidence" value="ECO:0007669"/>
    <property type="project" value="TreeGrafter"/>
</dbReference>
<evidence type="ECO:0000259" key="10">
    <source>
        <dbReference type="PROSITE" id="PS51758"/>
    </source>
</evidence>
<keyword evidence="2" id="KW-0812">Transmembrane</keyword>
<proteinExistence type="predicted"/>
<keyword evidence="8" id="KW-0175">Coiled coil</keyword>
<evidence type="ECO:0000256" key="5">
    <source>
        <dbReference type="ARBA" id="ARBA00023128"/>
    </source>
</evidence>
<evidence type="ECO:0000256" key="7">
    <source>
        <dbReference type="PROSITE-ProRule" id="PRU01094"/>
    </source>
</evidence>
<keyword evidence="4" id="KW-1133">Transmembrane helix</keyword>
<dbReference type="InterPro" id="IPR037045">
    <property type="entry name" value="S8pro/Inhibitor_I9_sf"/>
</dbReference>
<feature type="compositionally biased region" description="Acidic residues" evidence="9">
    <location>
        <begin position="263"/>
        <end position="275"/>
    </location>
</feature>
<dbReference type="PROSITE" id="PS51758">
    <property type="entry name" value="LETM1_RBD"/>
    <property type="match status" value="1"/>
</dbReference>
<evidence type="ECO:0000313" key="12">
    <source>
        <dbReference type="Proteomes" id="UP001237642"/>
    </source>
</evidence>
<feature type="compositionally biased region" description="Basic and acidic residues" evidence="9">
    <location>
        <begin position="249"/>
        <end position="262"/>
    </location>
</feature>
<dbReference type="InterPro" id="IPR054059">
    <property type="entry name" value="MORF/ORRM1/DAG-like_MORF"/>
</dbReference>
<evidence type="ECO:0000256" key="4">
    <source>
        <dbReference type="ARBA" id="ARBA00022989"/>
    </source>
</evidence>
<evidence type="ECO:0000256" key="2">
    <source>
        <dbReference type="ARBA" id="ARBA00022692"/>
    </source>
</evidence>
<comment type="caution">
    <text evidence="11">The sequence shown here is derived from an EMBL/GenBank/DDBJ whole genome shotgun (WGS) entry which is preliminary data.</text>
</comment>
<feature type="coiled-coil region" evidence="8">
    <location>
        <begin position="740"/>
        <end position="767"/>
    </location>
</feature>
<dbReference type="InterPro" id="IPR044202">
    <property type="entry name" value="LETM1/MDM38-like"/>
</dbReference>
<dbReference type="EMBL" id="JAUIZM010000002">
    <property type="protein sequence ID" value="KAK1395689.1"/>
    <property type="molecule type" value="Genomic_DNA"/>
</dbReference>
<dbReference type="PANTHER" id="PTHR14009">
    <property type="entry name" value="LEUCINE ZIPPER-EF-HAND CONTAINING TRANSMEMBRANE PROTEIN"/>
    <property type="match status" value="1"/>
</dbReference>
<keyword evidence="5 7" id="KW-0496">Mitochondrion</keyword>
<name>A0AAD8N3V9_9APIA</name>
<evidence type="ECO:0000256" key="8">
    <source>
        <dbReference type="SAM" id="Coils"/>
    </source>
</evidence>
<keyword evidence="3" id="KW-0999">Mitochondrion inner membrane</keyword>
<gene>
    <name evidence="11" type="ORF">POM88_005552</name>
</gene>
<feature type="domain" description="Letm1 RBD" evidence="10">
    <location>
        <begin position="532"/>
        <end position="790"/>
    </location>
</feature>
<accession>A0AAD8N3V9</accession>
<evidence type="ECO:0000256" key="6">
    <source>
        <dbReference type="ARBA" id="ARBA00023136"/>
    </source>
</evidence>
<dbReference type="Proteomes" id="UP001237642">
    <property type="component" value="Unassembled WGS sequence"/>
</dbReference>
<sequence>MRGVGKGIRIFALRGLYTDHISACSLPVSTPVVDASSTHSASAWRGYTHCNIAYSPYTQFCYIASNSSNSHYPLVERVCMHEAATSQIGLLRSVRGFASASGYSRTTVGLSPDPVQGIPWRLEDFGTDYKHWFVSVKEPVPETREEMAAHCVKILSAITGSEDEARKKMYMISTRCYYAFGALISREEAQELKKVPHVDDVLPDSYVNRETKDYGGEPFFDGQLVPYDPKYHKFFDDFWAASRAEAEARDKEEAEARARGDIETDEEDDDDDDDDGTSKECMACQALLRRKNSFVFSGQSAAVLLFGSRVRAPPPFQHCNANNLLRPYSSIPIYPTNPPSIKPHYVSVRHFSTPTSEVVTDSDDDADWVSQANGSRSKNQKNFLITCLSATCTNIFNIGRFLVYAPFMSRLDWLRWREDMGIYITCLLAKLRFNKTYLRAHVTVAGRLLLKLCWGESLSIKERKLLSRTTAELFRIAPRATNIILPFVEFLLPHFHTLFRILPSPFLRTMKQQKLWLYLLTTIICLLEAARKKLKARIDYASFLQDTAREMALVAQNSESGGIQQTADEYSRFASRCLLGKLVSNAKMLRFAKLFNDEITLDNISRSRLMNMCKCIGITPYGSDDFVRFMLRERLKSIKKGDELIQEKGVESLLEDELHKVCRERGIHSGEEMHQQLRDWLDLSLRHSIPSSLLILSRDYIVTGKKCEEAILDAFCSLPYALMRIVGTTFLPSEDRIIYKHRKLESLDVQEKQIKEEERELSELTQSDNHTTLDVAFKEMTIPTANGASGARLCDLSNADAILVSALSLKMKSEKFVRLINEEIYVCNSVQDNEEGADGEKEAKNAQRGGMEMNNQESEVYVNLKVSSLLRNRADAMFQKIDPVDAKIDERWRDLERYCDGKVDLEVVAAAALYLKDAFDKEGIQELICNHSKYKEEIMKLSTEAELCRPSLENVDDS</sequence>
<evidence type="ECO:0000256" key="3">
    <source>
        <dbReference type="ARBA" id="ARBA00022792"/>
    </source>
</evidence>
<reference evidence="11" key="2">
    <citation type="submission" date="2023-05" db="EMBL/GenBank/DDBJ databases">
        <authorList>
            <person name="Schelkunov M.I."/>
        </authorList>
    </citation>
    <scope>NUCLEOTIDE SEQUENCE</scope>
    <source>
        <strain evidence="11">Hsosn_3</strain>
        <tissue evidence="11">Leaf</tissue>
    </source>
</reference>
<dbReference type="GO" id="GO:0043022">
    <property type="term" value="F:ribosome binding"/>
    <property type="evidence" value="ECO:0007669"/>
    <property type="project" value="InterPro"/>
</dbReference>
<dbReference type="PANTHER" id="PTHR14009:SF1">
    <property type="entry name" value="MITOCHONDRIAL PROTON_CALCIUM EXCHANGER PROTEIN"/>
    <property type="match status" value="1"/>
</dbReference>
<evidence type="ECO:0000256" key="1">
    <source>
        <dbReference type="ARBA" id="ARBA00004434"/>
    </source>
</evidence>
<dbReference type="AlphaFoldDB" id="A0AAD8N3V9"/>
<dbReference type="Gene3D" id="3.30.70.80">
    <property type="entry name" value="Peptidase S8 propeptide/proteinase inhibitor I9"/>
    <property type="match status" value="1"/>
</dbReference>
<dbReference type="GO" id="GO:0005743">
    <property type="term" value="C:mitochondrial inner membrane"/>
    <property type="evidence" value="ECO:0007669"/>
    <property type="project" value="UniProtKB-SubCell"/>
</dbReference>